<dbReference type="InterPro" id="IPR013595">
    <property type="entry name" value="Pept_S33_TAP-like_C"/>
</dbReference>
<accession>A0ABP8E0Q0</accession>
<dbReference type="Gene3D" id="3.40.50.1820">
    <property type="entry name" value="alpha/beta hydrolase"/>
    <property type="match status" value="1"/>
</dbReference>
<dbReference type="RefSeq" id="WP_344794434.1">
    <property type="nucleotide sequence ID" value="NZ_BAABAU010000001.1"/>
</dbReference>
<evidence type="ECO:0000313" key="2">
    <source>
        <dbReference type="EMBL" id="GAA4265776.1"/>
    </source>
</evidence>
<sequence length="203" mass="20736">MTARPFDTLRSPGEEPRGTAVLLGGGAPDADLEHLTEHLLLSGFTVVVVPDVSADPVAARSTALRTVQDTTTERPHVLIGSGVGATLAADIAASRPVGLAAVVLANIVTGASRDVAIPAGVTLPKARDILHPVLFVHGDTDPVTDIADAANWATQLPFGAVRIVQRGGHGVLGGDSKRSVAAAIVLFLERQRAGAPVLSDGFA</sequence>
<evidence type="ECO:0000313" key="3">
    <source>
        <dbReference type="Proteomes" id="UP001501594"/>
    </source>
</evidence>
<dbReference type="InterPro" id="IPR029058">
    <property type="entry name" value="AB_hydrolase_fold"/>
</dbReference>
<dbReference type="Proteomes" id="UP001501594">
    <property type="component" value="Unassembled WGS sequence"/>
</dbReference>
<comment type="caution">
    <text evidence="2">The sequence shown here is derived from an EMBL/GenBank/DDBJ whole genome shotgun (WGS) entry which is preliminary data.</text>
</comment>
<proteinExistence type="predicted"/>
<name>A0ABP8E0Q0_9MICO</name>
<keyword evidence="3" id="KW-1185">Reference proteome</keyword>
<organism evidence="2 3">
    <name type="scientific">Frondihabitans peucedani</name>
    <dbReference type="NCBI Taxonomy" id="598626"/>
    <lineage>
        <taxon>Bacteria</taxon>
        <taxon>Bacillati</taxon>
        <taxon>Actinomycetota</taxon>
        <taxon>Actinomycetes</taxon>
        <taxon>Micrococcales</taxon>
        <taxon>Microbacteriaceae</taxon>
        <taxon>Frondihabitans</taxon>
    </lineage>
</organism>
<dbReference type="Pfam" id="PF08386">
    <property type="entry name" value="Abhydrolase_4"/>
    <property type="match status" value="1"/>
</dbReference>
<reference evidence="3" key="1">
    <citation type="journal article" date="2019" name="Int. J. Syst. Evol. Microbiol.">
        <title>The Global Catalogue of Microorganisms (GCM) 10K type strain sequencing project: providing services to taxonomists for standard genome sequencing and annotation.</title>
        <authorList>
            <consortium name="The Broad Institute Genomics Platform"/>
            <consortium name="The Broad Institute Genome Sequencing Center for Infectious Disease"/>
            <person name="Wu L."/>
            <person name="Ma J."/>
        </authorList>
    </citation>
    <scope>NUCLEOTIDE SEQUENCE [LARGE SCALE GENOMIC DNA]</scope>
    <source>
        <strain evidence="3">JCM 17442</strain>
    </source>
</reference>
<dbReference type="EMBL" id="BAABAU010000001">
    <property type="protein sequence ID" value="GAA4265776.1"/>
    <property type="molecule type" value="Genomic_DNA"/>
</dbReference>
<gene>
    <name evidence="2" type="ORF">GCM10022256_13880</name>
</gene>
<protein>
    <recommendedName>
        <fullName evidence="1">Peptidase S33 tripeptidyl aminopeptidase-like C-terminal domain-containing protein</fullName>
    </recommendedName>
</protein>
<evidence type="ECO:0000259" key="1">
    <source>
        <dbReference type="Pfam" id="PF08386"/>
    </source>
</evidence>
<dbReference type="SUPFAM" id="SSF53474">
    <property type="entry name" value="alpha/beta-Hydrolases"/>
    <property type="match status" value="1"/>
</dbReference>
<feature type="domain" description="Peptidase S33 tripeptidyl aminopeptidase-like C-terminal" evidence="1">
    <location>
        <begin position="130"/>
        <end position="190"/>
    </location>
</feature>